<proteinExistence type="predicted"/>
<evidence type="ECO:0000313" key="2">
    <source>
        <dbReference type="EMBL" id="WWC86603.1"/>
    </source>
</evidence>
<organism evidence="2 3">
    <name type="scientific">Kwoniella dendrophila CBS 6074</name>
    <dbReference type="NCBI Taxonomy" id="1295534"/>
    <lineage>
        <taxon>Eukaryota</taxon>
        <taxon>Fungi</taxon>
        <taxon>Dikarya</taxon>
        <taxon>Basidiomycota</taxon>
        <taxon>Agaricomycotina</taxon>
        <taxon>Tremellomycetes</taxon>
        <taxon>Tremellales</taxon>
        <taxon>Cryptococcaceae</taxon>
        <taxon>Kwoniella</taxon>
    </lineage>
</organism>
<accession>A0AAX4JP02</accession>
<feature type="compositionally biased region" description="Acidic residues" evidence="1">
    <location>
        <begin position="383"/>
        <end position="393"/>
    </location>
</feature>
<protein>
    <submittedName>
        <fullName evidence="2">Uncharacterized protein</fullName>
    </submittedName>
</protein>
<sequence>MPIPGPTSDSPLNSYIDGVRHAISRSRTSNSDQEPLITVQAFAKLSEVHHLVIEYLQDMVPAKMVRLSRKLHESTIPKMFEHIVLSKTGNRNPFQRNNFDYINKNIHHLQYTRTLHLRSKETTMLMLDLFDYVSLIDSLNVFRPQITEGGKERFESKVSAIFTNLQVLQLGPWILNRFDQDIFDQTEGTTSPEANLNARFCKFFEAQLNTQTVVFDMIEDVNSRLLDEMIEHLVTANHSKHHEGQPNKLNTTIRLLQYSHRDINIPKLNTPYTLIILPPTSDHTTRETISTLWLDFYWYGVALKGITIVVPNLQDFRKELELVVTEEDDDEDADEVPHIGDWYRDILADNVFINEAEWMKDLGSSDDSIGFGLFDNDIVVNNTDEDDADENQDDDRQNDAPQSPDESSENSISRYYSDDDDDYASDGYGQVYDETDRMEYIDSRKVNKASNRKNAKRGEDDW</sequence>
<evidence type="ECO:0000313" key="3">
    <source>
        <dbReference type="Proteomes" id="UP001355207"/>
    </source>
</evidence>
<feature type="region of interest" description="Disordered" evidence="1">
    <location>
        <begin position="443"/>
        <end position="462"/>
    </location>
</feature>
<keyword evidence="3" id="KW-1185">Reference proteome</keyword>
<feature type="compositionally biased region" description="Basic residues" evidence="1">
    <location>
        <begin position="446"/>
        <end position="455"/>
    </location>
</feature>
<gene>
    <name evidence="2" type="ORF">L201_001480</name>
</gene>
<feature type="region of interest" description="Disordered" evidence="1">
    <location>
        <begin position="382"/>
        <end position="435"/>
    </location>
</feature>
<evidence type="ECO:0000256" key="1">
    <source>
        <dbReference type="SAM" id="MobiDB-lite"/>
    </source>
</evidence>
<dbReference type="Proteomes" id="UP001355207">
    <property type="component" value="Chromosome 2"/>
</dbReference>
<name>A0AAX4JP02_9TREE</name>
<dbReference type="RefSeq" id="XP_066073366.1">
    <property type="nucleotide sequence ID" value="XM_066217269.1"/>
</dbReference>
<dbReference type="GeneID" id="91092152"/>
<reference evidence="2 3" key="1">
    <citation type="submission" date="2024-01" db="EMBL/GenBank/DDBJ databases">
        <title>Comparative genomics of Cryptococcus and Kwoniella reveals pathogenesis evolution and contrasting modes of karyotype evolution via chromosome fusion or intercentromeric recombination.</title>
        <authorList>
            <person name="Coelho M.A."/>
            <person name="David-Palma M."/>
            <person name="Shea T."/>
            <person name="Bowers K."/>
            <person name="McGinley-Smith S."/>
            <person name="Mohammad A.W."/>
            <person name="Gnirke A."/>
            <person name="Yurkov A.M."/>
            <person name="Nowrousian M."/>
            <person name="Sun S."/>
            <person name="Cuomo C.A."/>
            <person name="Heitman J."/>
        </authorList>
    </citation>
    <scope>NUCLEOTIDE SEQUENCE [LARGE SCALE GENOMIC DNA]</scope>
    <source>
        <strain evidence="2 3">CBS 6074</strain>
    </source>
</reference>
<dbReference type="EMBL" id="CP144099">
    <property type="protein sequence ID" value="WWC86603.1"/>
    <property type="molecule type" value="Genomic_DNA"/>
</dbReference>
<dbReference type="AlphaFoldDB" id="A0AAX4JP02"/>